<dbReference type="STRING" id="550983.A4R26_30025"/>
<dbReference type="InterPro" id="IPR010720">
    <property type="entry name" value="Alpha-L-AF_C"/>
</dbReference>
<dbReference type="SUPFAM" id="SSF75005">
    <property type="entry name" value="Arabinanase/levansucrase/invertase"/>
    <property type="match status" value="1"/>
</dbReference>
<proteinExistence type="inferred from homology"/>
<reference evidence="9" key="1">
    <citation type="submission" date="2016-04" db="EMBL/GenBank/DDBJ databases">
        <authorList>
            <person name="Chen L."/>
            <person name="Zhuang W."/>
            <person name="Wang G."/>
        </authorList>
    </citation>
    <scope>NUCLEOTIDE SEQUENCE [LARGE SCALE GENOMIC DNA]</scope>
    <source>
        <strain evidence="9">208</strain>
    </source>
</reference>
<dbReference type="Gene3D" id="3.20.20.80">
    <property type="entry name" value="Glycosidases"/>
    <property type="match status" value="1"/>
</dbReference>
<evidence type="ECO:0000313" key="8">
    <source>
        <dbReference type="EMBL" id="OQP50266.1"/>
    </source>
</evidence>
<organism evidence="8 9">
    <name type="scientific">Niastella populi</name>
    <dbReference type="NCBI Taxonomy" id="550983"/>
    <lineage>
        <taxon>Bacteria</taxon>
        <taxon>Pseudomonadati</taxon>
        <taxon>Bacteroidota</taxon>
        <taxon>Chitinophagia</taxon>
        <taxon>Chitinophagales</taxon>
        <taxon>Chitinophagaceae</taxon>
        <taxon>Niastella</taxon>
    </lineage>
</organism>
<comment type="caution">
    <text evidence="8">The sequence shown here is derived from an EMBL/GenBank/DDBJ whole genome shotgun (WGS) entry which is preliminary data.</text>
</comment>
<dbReference type="GO" id="GO:0046373">
    <property type="term" value="P:L-arabinose metabolic process"/>
    <property type="evidence" value="ECO:0007669"/>
    <property type="project" value="InterPro"/>
</dbReference>
<dbReference type="SUPFAM" id="SSF49785">
    <property type="entry name" value="Galactose-binding domain-like"/>
    <property type="match status" value="1"/>
</dbReference>
<comment type="catalytic activity">
    <reaction evidence="1">
        <text>Hydrolysis of terminal non-reducing alpha-L-arabinofuranoside residues in alpha-L-arabinosides.</text>
        <dbReference type="EC" id="3.2.1.55"/>
    </reaction>
</comment>
<dbReference type="InterPro" id="IPR051563">
    <property type="entry name" value="Glycosyl_Hydrolase_51"/>
</dbReference>
<evidence type="ECO:0000256" key="1">
    <source>
        <dbReference type="ARBA" id="ARBA00001462"/>
    </source>
</evidence>
<dbReference type="Pfam" id="PF22847">
    <property type="entry name" value="BT_3657-like_N"/>
    <property type="match status" value="1"/>
</dbReference>
<accession>A0A1V9EVR8</accession>
<feature type="chain" id="PRO_5011963651" description="non-reducing end alpha-L-arabinofuranosidase" evidence="6">
    <location>
        <begin position="27"/>
        <end position="860"/>
    </location>
</feature>
<dbReference type="Pfam" id="PF22848">
    <property type="entry name" value="ASD1_dom"/>
    <property type="match status" value="1"/>
</dbReference>
<dbReference type="EMBL" id="LWBP01000220">
    <property type="protein sequence ID" value="OQP50266.1"/>
    <property type="molecule type" value="Genomic_DNA"/>
</dbReference>
<evidence type="ECO:0000313" key="9">
    <source>
        <dbReference type="Proteomes" id="UP000192276"/>
    </source>
</evidence>
<evidence type="ECO:0000256" key="6">
    <source>
        <dbReference type="SAM" id="SignalP"/>
    </source>
</evidence>
<keyword evidence="4 6" id="KW-0732">Signal</keyword>
<dbReference type="InterPro" id="IPR023296">
    <property type="entry name" value="Glyco_hydro_beta-prop_sf"/>
</dbReference>
<feature type="domain" description="Alpha-L-arabinofuranosidase C-terminal" evidence="7">
    <location>
        <begin position="681"/>
        <end position="852"/>
    </location>
</feature>
<gene>
    <name evidence="8" type="ORF">A4R26_30025</name>
</gene>
<dbReference type="AlphaFoldDB" id="A0A1V9EVR8"/>
<keyword evidence="5" id="KW-0378">Hydrolase</keyword>
<dbReference type="InterPro" id="IPR017853">
    <property type="entry name" value="GH"/>
</dbReference>
<dbReference type="Pfam" id="PF02018">
    <property type="entry name" value="CBM_4_9"/>
    <property type="match status" value="1"/>
</dbReference>
<dbReference type="InterPro" id="IPR055133">
    <property type="entry name" value="BT_3657-like_N"/>
</dbReference>
<dbReference type="EC" id="3.2.1.55" evidence="3"/>
<dbReference type="SMART" id="SM00813">
    <property type="entry name" value="Alpha-L-AF_C"/>
    <property type="match status" value="1"/>
</dbReference>
<name>A0A1V9EVR8_9BACT</name>
<dbReference type="PANTHER" id="PTHR31776:SF26">
    <property type="entry name" value="SECRETED ARABINOSIDASE"/>
    <property type="match status" value="1"/>
</dbReference>
<dbReference type="Proteomes" id="UP000192276">
    <property type="component" value="Unassembled WGS sequence"/>
</dbReference>
<dbReference type="InterPro" id="IPR003305">
    <property type="entry name" value="CenC_carb-bd"/>
</dbReference>
<dbReference type="Gene3D" id="2.115.10.20">
    <property type="entry name" value="Glycosyl hydrolase domain, family 43"/>
    <property type="match status" value="1"/>
</dbReference>
<dbReference type="InterPro" id="IPR008979">
    <property type="entry name" value="Galactose-bd-like_sf"/>
</dbReference>
<evidence type="ECO:0000256" key="2">
    <source>
        <dbReference type="ARBA" id="ARBA00007186"/>
    </source>
</evidence>
<keyword evidence="9" id="KW-1185">Reference proteome</keyword>
<dbReference type="OrthoDB" id="9758333at2"/>
<dbReference type="GO" id="GO:0046556">
    <property type="term" value="F:alpha-L-arabinofuranosidase activity"/>
    <property type="evidence" value="ECO:0007669"/>
    <property type="project" value="UniProtKB-EC"/>
</dbReference>
<comment type="similarity">
    <text evidence="2">Belongs to the glycosyl hydrolase 51 family.</text>
</comment>
<evidence type="ECO:0000256" key="3">
    <source>
        <dbReference type="ARBA" id="ARBA00012670"/>
    </source>
</evidence>
<evidence type="ECO:0000259" key="7">
    <source>
        <dbReference type="SMART" id="SM00813"/>
    </source>
</evidence>
<dbReference type="Pfam" id="PF06964">
    <property type="entry name" value="Alpha-L-AF_C"/>
    <property type="match status" value="1"/>
</dbReference>
<sequence length="860" mass="96208">MKKLNARILSLLLLFTASGISKILLANEPDSVYFFSYATTKDQGRSGLHFAWSADAKQWNPVGNEFGYVRCDYGEWGSQKQMNSPYLFRDAHGIWHCIWSLNETGSQFAHAASADLITWGRQVYPYLPQHQTFRQPVVQYDKSNQQYIIKYLSGNQHFRIVTKDFKQFEPAAAISAAEYKDDRTTVNLPSGPATGTITRVAWPVIAQLTDVWQLAQYRSSQNRESFNTDSTRYGNLKQLAATITLQPENKKAISDLLIGVFFEDINYAADGGLYAELIQNRDFEYTPADRKYRDNTWNSKHSWATSGQQLVFSIDSTTPLHANNPHYAVLDATQTGGALINSGYDGIPLKKGDEYECSLFAKNSDGKSRSLLVKLVAQDGSTLAQATVRTRATQWKKYSTKLVAANDAKDARLELQPQATGRIMLDMISLFPKKTFKNRKNGLRPDLAATVAAIRPRFVRFPGGCVAHGDGLENIYRWKNTIGALEARKPQPNIWRYHQSAGLGYFEYFQYCEDIGAQPLPVLAAGVPCQNSGIGPKGGGQQGGIPMSEMDEYIQDILDLVEWANGPATSKWGKLRAEAGHPAPFNLKYIGIGNEDLITDLFEERFNMIYKALQQKHPEITVIGTVGPFHHGTDYEQGWALASKMNVPMVDEHYYESAGWFINNQHYYDNYDRSKPKVYLGEYASWGNTLFNALAEALYLTNVERNADVVHMTSYAPLLAKEKHTQWNPDLIYFNNTEVKPTVNYEVQKLFGNHAGNEYLPSNVKLTSDDEAVKKRLGVSVVRNIADGSVFIKMVNLLPVPTSIKLDLGSLGAGTKAERSVMQGQPGDKEVAVKVSAMTVTNELTDVLGPYSFTVYKISK</sequence>
<feature type="signal peptide" evidence="6">
    <location>
        <begin position="1"/>
        <end position="26"/>
    </location>
</feature>
<dbReference type="SUPFAM" id="SSF51445">
    <property type="entry name" value="(Trans)glycosidases"/>
    <property type="match status" value="1"/>
</dbReference>
<protein>
    <recommendedName>
        <fullName evidence="3">non-reducing end alpha-L-arabinofuranosidase</fullName>
        <ecNumber evidence="3">3.2.1.55</ecNumber>
    </recommendedName>
</protein>
<dbReference type="InterPro" id="IPR055235">
    <property type="entry name" value="ASD1_cat"/>
</dbReference>
<dbReference type="PANTHER" id="PTHR31776">
    <property type="entry name" value="ALPHA-L-ARABINOFURANOSIDASE 1"/>
    <property type="match status" value="1"/>
</dbReference>
<dbReference type="RefSeq" id="WP_081170023.1">
    <property type="nucleotide sequence ID" value="NZ_LWBP01000220.1"/>
</dbReference>
<evidence type="ECO:0000256" key="4">
    <source>
        <dbReference type="ARBA" id="ARBA00022729"/>
    </source>
</evidence>
<evidence type="ECO:0000256" key="5">
    <source>
        <dbReference type="ARBA" id="ARBA00022801"/>
    </source>
</evidence>